<sequence length="73" mass="7682">MASAASADKITFAEVEKNGVVFRDVVFSRRLSSSSLRLQNEALAGPSDCASQPLSAILPTSAERNARRSGSPT</sequence>
<organism evidence="2 3">
    <name type="scientific">Paraburkholderia ribeironis</name>
    <dbReference type="NCBI Taxonomy" id="1247936"/>
    <lineage>
        <taxon>Bacteria</taxon>
        <taxon>Pseudomonadati</taxon>
        <taxon>Pseudomonadota</taxon>
        <taxon>Betaproteobacteria</taxon>
        <taxon>Burkholderiales</taxon>
        <taxon>Burkholderiaceae</taxon>
        <taxon>Paraburkholderia</taxon>
    </lineage>
</organism>
<feature type="region of interest" description="Disordered" evidence="1">
    <location>
        <begin position="54"/>
        <end position="73"/>
    </location>
</feature>
<dbReference type="Proteomes" id="UP000187012">
    <property type="component" value="Unassembled WGS sequence"/>
</dbReference>
<name>A0A1N7S7W6_9BURK</name>
<accession>A0A1N7S7W6</accession>
<protein>
    <submittedName>
        <fullName evidence="2">Uncharacterized protein</fullName>
    </submittedName>
</protein>
<proteinExistence type="predicted"/>
<dbReference type="AlphaFoldDB" id="A0A1N7S7W6"/>
<evidence type="ECO:0000256" key="1">
    <source>
        <dbReference type="SAM" id="MobiDB-lite"/>
    </source>
</evidence>
<dbReference type="EMBL" id="CYGX02000043">
    <property type="protein sequence ID" value="SIT43505.1"/>
    <property type="molecule type" value="Genomic_DNA"/>
</dbReference>
<evidence type="ECO:0000313" key="3">
    <source>
        <dbReference type="Proteomes" id="UP000187012"/>
    </source>
</evidence>
<reference evidence="2 3" key="1">
    <citation type="submission" date="2016-12" db="EMBL/GenBank/DDBJ databases">
        <authorList>
            <person name="Song W.-J."/>
            <person name="Kurnit D.M."/>
        </authorList>
    </citation>
    <scope>NUCLEOTIDE SEQUENCE [LARGE SCALE GENOMIC DNA]</scope>
    <source>
        <strain evidence="2 3">STM7296</strain>
    </source>
</reference>
<keyword evidence="3" id="KW-1185">Reference proteome</keyword>
<evidence type="ECO:0000313" key="2">
    <source>
        <dbReference type="EMBL" id="SIT43505.1"/>
    </source>
</evidence>
<gene>
    <name evidence="2" type="ORF">BN2475_430021</name>
</gene>